<dbReference type="AlphaFoldDB" id="A0A6J7PA36"/>
<dbReference type="PROSITE" id="PS51387">
    <property type="entry name" value="FAD_PCMH"/>
    <property type="match status" value="1"/>
</dbReference>
<dbReference type="EMBL" id="CAFBPC010000039">
    <property type="protein sequence ID" value="CAB5000229.1"/>
    <property type="molecule type" value="Genomic_DNA"/>
</dbReference>
<dbReference type="GO" id="GO:0008610">
    <property type="term" value="P:lipid biosynthetic process"/>
    <property type="evidence" value="ECO:0007669"/>
    <property type="project" value="InterPro"/>
</dbReference>
<dbReference type="Gene3D" id="1.10.45.10">
    <property type="entry name" value="Vanillyl-alcohol Oxidase, Chain A, domain 4"/>
    <property type="match status" value="1"/>
</dbReference>
<dbReference type="Gene3D" id="3.40.462.40">
    <property type="entry name" value="FAD-linked oxidase, cap domain/gating helix"/>
    <property type="match status" value="1"/>
</dbReference>
<dbReference type="InterPro" id="IPR016169">
    <property type="entry name" value="FAD-bd_PCMH_sub2"/>
</dbReference>
<dbReference type="InterPro" id="IPR016171">
    <property type="entry name" value="Vanillyl_alc_oxidase_C-sub2"/>
</dbReference>
<dbReference type="Pfam" id="PF02913">
    <property type="entry name" value="FAD-oxidase_C"/>
    <property type="match status" value="1"/>
</dbReference>
<gene>
    <name evidence="5" type="ORF">UFOPK1619_00266</name>
    <name evidence="6" type="ORF">UFOPK4057_00259</name>
</gene>
<dbReference type="GO" id="GO:0071949">
    <property type="term" value="F:FAD binding"/>
    <property type="evidence" value="ECO:0007669"/>
    <property type="project" value="InterPro"/>
</dbReference>
<keyword evidence="3" id="KW-0274">FAD</keyword>
<sequence>MSKYTFQTAATDPIEFGGDPALATAHLSTNAPALSPDDVTALSAICDTSTDAVDRAKHGRDWWPLSMTWSLRNEVPQIPHVVCRPRTTQEVSLLLAYCNDRSIAVTPSGGRSGVCGAAIPLSAGVSLDMTFMQGIESIDAISGVVEVLSGTFGPDLEKAVREHGLTIGHYPQSFDIATVGGWVACRGAGQYSTRYGKIEDMVHALEAVLADGTVITTGGAPAGAVGPDLSQLLLGSEGTLAVITRVWLRAHPLPEVERRGAYTFDTFSEGIEACRRIIRAGATPAVLRLYDGAESKRSHGGDGTQATLLVLDEGTESIVDGTMAVVHDTCSEMGAVVGDVALVEAWMHHRNDTSGLQGLTRKGYVVDTMEVAANWGHLDAVVDAVEAAMLAIPYARSATCHLSHSYIEGACVYFTFAANPPAEEFESTYLALWKAGQTSALSSGANLSHHHGVGYSRAAFMEQALGSSLGVLRSVKKALDPRGILNPGKLGL</sequence>
<dbReference type="SUPFAM" id="SSF56176">
    <property type="entry name" value="FAD-binding/transporter-associated domain-like"/>
    <property type="match status" value="1"/>
</dbReference>
<dbReference type="InterPro" id="IPR004113">
    <property type="entry name" value="FAD-bd_oxidored_4_C"/>
</dbReference>
<protein>
    <submittedName>
        <fullName evidence="6">Unannotated protein</fullName>
    </submittedName>
</protein>
<evidence type="ECO:0000313" key="6">
    <source>
        <dbReference type="EMBL" id="CAB5000229.1"/>
    </source>
</evidence>
<keyword evidence="2" id="KW-0285">Flavoprotein</keyword>
<evidence type="ECO:0000259" key="4">
    <source>
        <dbReference type="PROSITE" id="PS51387"/>
    </source>
</evidence>
<dbReference type="SUPFAM" id="SSF55103">
    <property type="entry name" value="FAD-linked oxidases, C-terminal domain"/>
    <property type="match status" value="1"/>
</dbReference>
<organism evidence="6">
    <name type="scientific">freshwater metagenome</name>
    <dbReference type="NCBI Taxonomy" id="449393"/>
    <lineage>
        <taxon>unclassified sequences</taxon>
        <taxon>metagenomes</taxon>
        <taxon>ecological metagenomes</taxon>
    </lineage>
</organism>
<dbReference type="Pfam" id="PF01565">
    <property type="entry name" value="FAD_binding_4"/>
    <property type="match status" value="1"/>
</dbReference>
<feature type="domain" description="FAD-binding PCMH-type" evidence="4">
    <location>
        <begin position="74"/>
        <end position="253"/>
    </location>
</feature>
<name>A0A6J7PA36_9ZZZZ</name>
<dbReference type="InterPro" id="IPR025650">
    <property type="entry name" value="Alkyl-DHAP_Synthase"/>
</dbReference>
<dbReference type="PANTHER" id="PTHR46568:SF1">
    <property type="entry name" value="ALKYLDIHYDROXYACETONEPHOSPHATE SYNTHASE, PEROXISOMAL"/>
    <property type="match status" value="1"/>
</dbReference>
<dbReference type="InterPro" id="IPR016164">
    <property type="entry name" value="FAD-linked_Oxase-like_C"/>
</dbReference>
<reference evidence="6" key="1">
    <citation type="submission" date="2020-05" db="EMBL/GenBank/DDBJ databases">
        <authorList>
            <person name="Chiriac C."/>
            <person name="Salcher M."/>
            <person name="Ghai R."/>
            <person name="Kavagutti S V."/>
        </authorList>
    </citation>
    <scope>NUCLEOTIDE SEQUENCE</scope>
</reference>
<evidence type="ECO:0000256" key="2">
    <source>
        <dbReference type="ARBA" id="ARBA00022630"/>
    </source>
</evidence>
<dbReference type="EMBL" id="CAEZTI010000031">
    <property type="protein sequence ID" value="CAB4559034.1"/>
    <property type="molecule type" value="Genomic_DNA"/>
</dbReference>
<comment type="similarity">
    <text evidence="1">Belongs to the FAD-binding oxidoreductase/transferase type 4 family.</text>
</comment>
<dbReference type="InterPro" id="IPR006094">
    <property type="entry name" value="Oxid_FAD_bind_N"/>
</dbReference>
<dbReference type="GO" id="GO:0008609">
    <property type="term" value="F:alkylglycerone-phosphate synthase activity"/>
    <property type="evidence" value="ECO:0007669"/>
    <property type="project" value="InterPro"/>
</dbReference>
<dbReference type="GO" id="GO:0005777">
    <property type="term" value="C:peroxisome"/>
    <property type="evidence" value="ECO:0007669"/>
    <property type="project" value="UniProtKB-ARBA"/>
</dbReference>
<evidence type="ECO:0000313" key="5">
    <source>
        <dbReference type="EMBL" id="CAB4559034.1"/>
    </source>
</evidence>
<dbReference type="InterPro" id="IPR036318">
    <property type="entry name" value="FAD-bd_PCMH-like_sf"/>
</dbReference>
<evidence type="ECO:0000256" key="1">
    <source>
        <dbReference type="ARBA" id="ARBA00008000"/>
    </source>
</evidence>
<proteinExistence type="inferred from homology"/>
<dbReference type="Gene3D" id="3.30.465.10">
    <property type="match status" value="1"/>
</dbReference>
<accession>A0A6J7PA36</accession>
<evidence type="ECO:0000256" key="3">
    <source>
        <dbReference type="ARBA" id="ARBA00022827"/>
    </source>
</evidence>
<dbReference type="PANTHER" id="PTHR46568">
    <property type="entry name" value="ALKYLDIHYDROXYACETONEPHOSPHATE SYNTHASE, PEROXISOMAL"/>
    <property type="match status" value="1"/>
</dbReference>
<dbReference type="InterPro" id="IPR016166">
    <property type="entry name" value="FAD-bd_PCMH"/>
</dbReference>